<reference evidence="3" key="1">
    <citation type="submission" date="2022-12" db="EMBL/GenBank/DDBJ databases">
        <title>Jiella pelagia sp. nov., isolated from phosphonate enriched culture of Northwest Pacific surface seawater.</title>
        <authorList>
            <person name="Shin D.Y."/>
            <person name="Hwang C.Y."/>
        </authorList>
    </citation>
    <scope>NUCLEOTIDE SEQUENCE</scope>
    <source>
        <strain evidence="3">HL-NP1</strain>
    </source>
</reference>
<sequence length="52" mass="5780">MLSRAQESLSDITGINLDEEMAHLLDLERSYQASSKLISTIGEMIDSILQIV</sequence>
<dbReference type="Proteomes" id="UP001164020">
    <property type="component" value="Chromosome"/>
</dbReference>
<feature type="domain" description="Flagellar basal-body/hook protein C-terminal" evidence="2">
    <location>
        <begin position="13"/>
        <end position="51"/>
    </location>
</feature>
<evidence type="ECO:0000313" key="3">
    <source>
        <dbReference type="EMBL" id="WAP67517.1"/>
    </source>
</evidence>
<comment type="similarity">
    <text evidence="1">Belongs to the flagella basal body rod proteins family.</text>
</comment>
<dbReference type="PANTHER" id="PTHR30033">
    <property type="entry name" value="FLAGELLAR HOOK-ASSOCIATED PROTEIN 1"/>
    <property type="match status" value="1"/>
</dbReference>
<evidence type="ECO:0000313" key="4">
    <source>
        <dbReference type="Proteomes" id="UP001164020"/>
    </source>
</evidence>
<dbReference type="SUPFAM" id="SSF64518">
    <property type="entry name" value="Phase 1 flagellin"/>
    <property type="match status" value="1"/>
</dbReference>
<name>A0ABY7BVX4_9HYPH</name>
<evidence type="ECO:0000259" key="2">
    <source>
        <dbReference type="Pfam" id="PF06429"/>
    </source>
</evidence>
<protein>
    <recommendedName>
        <fullName evidence="2">Flagellar basal-body/hook protein C-terminal domain-containing protein</fullName>
    </recommendedName>
</protein>
<gene>
    <name evidence="3" type="ORF">OH818_18640</name>
</gene>
<dbReference type="InterPro" id="IPR010930">
    <property type="entry name" value="Flg_bb/hook_C_dom"/>
</dbReference>
<organism evidence="3 4">
    <name type="scientific">Jiella pelagia</name>
    <dbReference type="NCBI Taxonomy" id="2986949"/>
    <lineage>
        <taxon>Bacteria</taxon>
        <taxon>Pseudomonadati</taxon>
        <taxon>Pseudomonadota</taxon>
        <taxon>Alphaproteobacteria</taxon>
        <taxon>Hyphomicrobiales</taxon>
        <taxon>Aurantimonadaceae</taxon>
        <taxon>Jiella</taxon>
    </lineage>
</organism>
<proteinExistence type="inferred from homology"/>
<accession>A0ABY7BVX4</accession>
<dbReference type="InterPro" id="IPR002371">
    <property type="entry name" value="FlgK"/>
</dbReference>
<dbReference type="PANTHER" id="PTHR30033:SF1">
    <property type="entry name" value="FLAGELLAR HOOK-ASSOCIATED PROTEIN 1"/>
    <property type="match status" value="1"/>
</dbReference>
<evidence type="ECO:0000256" key="1">
    <source>
        <dbReference type="ARBA" id="ARBA00009677"/>
    </source>
</evidence>
<dbReference type="Pfam" id="PF06429">
    <property type="entry name" value="Flg_bbr_C"/>
    <property type="match status" value="1"/>
</dbReference>
<dbReference type="RefSeq" id="WP_268879979.1">
    <property type="nucleotide sequence ID" value="NZ_CP114029.1"/>
</dbReference>
<keyword evidence="4" id="KW-1185">Reference proteome</keyword>
<dbReference type="EMBL" id="CP114029">
    <property type="protein sequence ID" value="WAP67517.1"/>
    <property type="molecule type" value="Genomic_DNA"/>
</dbReference>